<accession>A0A194V0G4</accession>
<dbReference type="Proteomes" id="UP000078576">
    <property type="component" value="Unassembled WGS sequence"/>
</dbReference>
<dbReference type="Pfam" id="PF08617">
    <property type="entry name" value="CGI-121"/>
    <property type="match status" value="1"/>
</dbReference>
<dbReference type="GO" id="GO:0000408">
    <property type="term" value="C:EKC/KEOPS complex"/>
    <property type="evidence" value="ECO:0007669"/>
    <property type="project" value="TreeGrafter"/>
</dbReference>
<dbReference type="GO" id="GO:0005829">
    <property type="term" value="C:cytosol"/>
    <property type="evidence" value="ECO:0007669"/>
    <property type="project" value="TreeGrafter"/>
</dbReference>
<keyword evidence="10" id="KW-1185">Reference proteome</keyword>
<protein>
    <recommendedName>
        <fullName evidence="4">EKC/KEOPS complex subunit CGI121</fullName>
    </recommendedName>
    <alternativeName>
        <fullName evidence="3">EKC/KEOPS complex subunit cgi121</fullName>
    </alternativeName>
</protein>
<dbReference type="Gene3D" id="3.30.2380.10">
    <property type="entry name" value="CGI121/TPRKB"/>
    <property type="match status" value="1"/>
</dbReference>
<dbReference type="STRING" id="694573.A0A194V0G4"/>
<dbReference type="SUPFAM" id="SSF143870">
    <property type="entry name" value="PF0523-like"/>
    <property type="match status" value="1"/>
</dbReference>
<organism evidence="9 10">
    <name type="scientific">Cytospora mali</name>
    <name type="common">Apple Valsa canker fungus</name>
    <name type="synonym">Valsa mali</name>
    <dbReference type="NCBI Taxonomy" id="578113"/>
    <lineage>
        <taxon>Eukaryota</taxon>
        <taxon>Fungi</taxon>
        <taxon>Dikarya</taxon>
        <taxon>Ascomycota</taxon>
        <taxon>Pezizomycotina</taxon>
        <taxon>Sordariomycetes</taxon>
        <taxon>Sordariomycetidae</taxon>
        <taxon>Diaporthales</taxon>
        <taxon>Cytosporaceae</taxon>
        <taxon>Cytospora</taxon>
    </lineage>
</organism>
<dbReference type="Gene3D" id="3.40.50.150">
    <property type="entry name" value="Vaccinia Virus protein VP39"/>
    <property type="match status" value="1"/>
</dbReference>
<evidence type="ECO:0000313" key="10">
    <source>
        <dbReference type="Proteomes" id="UP000078576"/>
    </source>
</evidence>
<dbReference type="InterPro" id="IPR013926">
    <property type="entry name" value="CGI121/TPRKB"/>
</dbReference>
<dbReference type="Pfam" id="PF13489">
    <property type="entry name" value="Methyltransf_23"/>
    <property type="match status" value="1"/>
</dbReference>
<dbReference type="InterPro" id="IPR036504">
    <property type="entry name" value="CGI121/TPRKB_sf"/>
</dbReference>
<reference evidence="10" key="1">
    <citation type="submission" date="2014-12" db="EMBL/GenBank/DDBJ databases">
        <title>Genome Sequence of Valsa Canker Pathogens Uncovers a Specific Adaption of Colonization on Woody Bark.</title>
        <authorList>
            <person name="Yin Z."/>
            <person name="Liu H."/>
            <person name="Gao X."/>
            <person name="Li Z."/>
            <person name="Song N."/>
            <person name="Ke X."/>
            <person name="Dai Q."/>
            <person name="Wu Y."/>
            <person name="Sun Y."/>
            <person name="Xu J.-R."/>
            <person name="Kang Z.K."/>
            <person name="Wang L."/>
            <person name="Huang L."/>
        </authorList>
    </citation>
    <scope>NUCLEOTIDE SEQUENCE [LARGE SCALE GENOMIC DNA]</scope>
    <source>
        <strain evidence="10">SXYL134</strain>
    </source>
</reference>
<keyword evidence="6 8" id="KW-0539">Nucleus</keyword>
<comment type="subcellular location">
    <subcellularLocation>
        <location evidence="1">Nucleus</location>
    </subcellularLocation>
</comment>
<evidence type="ECO:0000313" key="9">
    <source>
        <dbReference type="EMBL" id="KUI57415.1"/>
    </source>
</evidence>
<dbReference type="AlphaFoldDB" id="A0A194V0G4"/>
<evidence type="ECO:0000256" key="3">
    <source>
        <dbReference type="ARBA" id="ARBA00015316"/>
    </source>
</evidence>
<gene>
    <name evidence="9" type="ORF">VP1G_04730</name>
</gene>
<comment type="function">
    <text evidence="7">Component of the EKC/KEOPS complex that is required for the formation of a threonylcarbamoyl group on adenosine at position 37 (t(6)A37) in tRNAs that read codons beginning with adenine. The complex is probably involved in the transfer of the threonylcarbamoyl moiety of threonylcarbamoyl-AMP (TC-AMP) to the N6 group of A37. CGI121 acts as an allosteric effector that regulates the t(6)A activity of the complex. The EKC/KEOPS complex also promotes both telomere uncapping and telomere elongation. The complex is required for efficient recruitment of transcriptional coactivators. CGI121 is not required for tRNA modification.</text>
</comment>
<dbReference type="SUPFAM" id="SSF53335">
    <property type="entry name" value="S-adenosyl-L-methionine-dependent methyltransferases"/>
    <property type="match status" value="1"/>
</dbReference>
<sequence>MEGYNSQGLPMDSRGAPLNIGEDIPAHLLKTEMIAPQEQGLYGQSNNNMSYGGGVTQASLFPTATTAEFSQTPALDINGYILYASSRHVPEELLREPSGTSIAPPSSILDEENGRTYAIHETGKYFLPNDPAEQDRLDLQHKIFKLALNGALYRAPICSPKNVLDIATGTGIWAIQFAKEHPESNVIGTDLTMIQPLGVTQNVQFFREDSEHADWDYPTPFDYIHLRCVLSCFDDHRTVIRKSFENMNPGGWIEFMDPVFIPHCTDGTLQGSNLERLFQMLDRAMAATGRDLRVAGNYKQWLIEAGFVDVVEEVIPGPGNPWPTDPRFKEIGRWSMTNLYKGLRGMCWKLLRNYGMKPEEIEESVQLALQDIRDTRIHFYWPRYIVYGRKPYEKTVTLEHVPPSHSIHIAFFKGVSNAGFLQSQLLARNADFEYAFIDATTVVSRLQVLAATYKALSVLLDGKLKSPNVHAETVLALSASNNIAEAYRRYGISPEVKDIIIVKVLYPTDDRPQPPTADDVWKHLSENVEGIAVPFSDDEIAKTTDWAKVSKYYKLNGAPGLKGIKDEAAKLKETEMLILSSMALRGV</sequence>
<evidence type="ECO:0000256" key="4">
    <source>
        <dbReference type="ARBA" id="ARBA00016009"/>
    </source>
</evidence>
<comment type="similarity">
    <text evidence="2 8">Belongs to the CGI121/TPRKB family.</text>
</comment>
<dbReference type="GO" id="GO:0002949">
    <property type="term" value="P:tRNA threonylcarbamoyladenosine modification"/>
    <property type="evidence" value="ECO:0007669"/>
    <property type="project" value="TreeGrafter"/>
</dbReference>
<dbReference type="PANTHER" id="PTHR15840:SF10">
    <property type="entry name" value="EKC_KEOPS COMPLEX SUBUNIT TPRKB"/>
    <property type="match status" value="1"/>
</dbReference>
<dbReference type="CDD" id="cd02440">
    <property type="entry name" value="AdoMet_MTases"/>
    <property type="match status" value="1"/>
</dbReference>
<dbReference type="GO" id="GO:0005634">
    <property type="term" value="C:nucleus"/>
    <property type="evidence" value="ECO:0007669"/>
    <property type="project" value="UniProtKB-SubCell"/>
</dbReference>
<evidence type="ECO:0000256" key="2">
    <source>
        <dbReference type="ARBA" id="ARBA00005546"/>
    </source>
</evidence>
<keyword evidence="5" id="KW-0819">tRNA processing</keyword>
<dbReference type="OrthoDB" id="2013972at2759"/>
<evidence type="ECO:0000256" key="6">
    <source>
        <dbReference type="ARBA" id="ARBA00023242"/>
    </source>
</evidence>
<name>A0A194V0G4_CYTMA</name>
<evidence type="ECO:0000256" key="8">
    <source>
        <dbReference type="RuleBase" id="RU004398"/>
    </source>
</evidence>
<evidence type="ECO:0000256" key="5">
    <source>
        <dbReference type="ARBA" id="ARBA00022694"/>
    </source>
</evidence>
<dbReference type="EMBL" id="KN714699">
    <property type="protein sequence ID" value="KUI57415.1"/>
    <property type="molecule type" value="Genomic_DNA"/>
</dbReference>
<proteinExistence type="inferred from homology"/>
<evidence type="ECO:0000256" key="7">
    <source>
        <dbReference type="ARBA" id="ARBA00025043"/>
    </source>
</evidence>
<dbReference type="PANTHER" id="PTHR15840">
    <property type="entry name" value="CGI-121 FAMILY MEMBER"/>
    <property type="match status" value="1"/>
</dbReference>
<dbReference type="InterPro" id="IPR029063">
    <property type="entry name" value="SAM-dependent_MTases_sf"/>
</dbReference>
<evidence type="ECO:0000256" key="1">
    <source>
        <dbReference type="ARBA" id="ARBA00004123"/>
    </source>
</evidence>